<sequence>MQAKLLADGSVSRGDYEEAVKAVGECFARHDLQFTNEGWDPVANQTIDFTFGNPKLSDDEVLSLGDGCQKAYLERIQEGYGTSSKPVMNPAVLKESQDCLAMQGIQTTSKETNVNELIASAGQQQFKTVVKCIKESAQKLYPNRSIYVGG</sequence>
<proteinExistence type="predicted"/>
<name>A0A4Q7ZGD4_9ACTN</name>
<gene>
    <name evidence="1" type="ORF">EV385_1607</name>
</gene>
<protein>
    <submittedName>
        <fullName evidence="1">Uncharacterized protein</fullName>
    </submittedName>
</protein>
<organism evidence="1 2">
    <name type="scientific">Krasilnikovia cinnamomea</name>
    <dbReference type="NCBI Taxonomy" id="349313"/>
    <lineage>
        <taxon>Bacteria</taxon>
        <taxon>Bacillati</taxon>
        <taxon>Actinomycetota</taxon>
        <taxon>Actinomycetes</taxon>
        <taxon>Micromonosporales</taxon>
        <taxon>Micromonosporaceae</taxon>
        <taxon>Krasilnikovia</taxon>
    </lineage>
</organism>
<dbReference type="AlphaFoldDB" id="A0A4Q7ZGD4"/>
<accession>A0A4Q7ZGD4</accession>
<dbReference type="EMBL" id="SHKY01000001">
    <property type="protein sequence ID" value="RZU49850.1"/>
    <property type="molecule type" value="Genomic_DNA"/>
</dbReference>
<reference evidence="1 2" key="1">
    <citation type="submission" date="2019-02" db="EMBL/GenBank/DDBJ databases">
        <title>Sequencing the genomes of 1000 actinobacteria strains.</title>
        <authorList>
            <person name="Klenk H.-P."/>
        </authorList>
    </citation>
    <scope>NUCLEOTIDE SEQUENCE [LARGE SCALE GENOMIC DNA]</scope>
    <source>
        <strain evidence="1 2">DSM 45162</strain>
    </source>
</reference>
<evidence type="ECO:0000313" key="1">
    <source>
        <dbReference type="EMBL" id="RZU49850.1"/>
    </source>
</evidence>
<comment type="caution">
    <text evidence="1">The sequence shown here is derived from an EMBL/GenBank/DDBJ whole genome shotgun (WGS) entry which is preliminary data.</text>
</comment>
<dbReference type="Proteomes" id="UP000292564">
    <property type="component" value="Unassembled WGS sequence"/>
</dbReference>
<evidence type="ECO:0000313" key="2">
    <source>
        <dbReference type="Proteomes" id="UP000292564"/>
    </source>
</evidence>
<keyword evidence="2" id="KW-1185">Reference proteome</keyword>